<evidence type="ECO:0000313" key="1">
    <source>
        <dbReference type="EMBL" id="QQR39025.1"/>
    </source>
</evidence>
<keyword evidence="2" id="KW-1185">Reference proteome</keyword>
<accession>A0ABX7C8V7</accession>
<gene>
    <name evidence="1" type="ORF">JI748_14970</name>
</gene>
<dbReference type="InterPro" id="IPR029470">
    <property type="entry name" value="PDDEXK_4"/>
</dbReference>
<dbReference type="Proteomes" id="UP000595857">
    <property type="component" value="Chromosome"/>
</dbReference>
<proteinExistence type="predicted"/>
<dbReference type="EMBL" id="CP068046">
    <property type="protein sequence ID" value="QQR39025.1"/>
    <property type="molecule type" value="Genomic_DNA"/>
</dbReference>
<sequence length="414" mass="46795">MSDAVPAGAVRTGLDRGPSGEMDELTALMSDPAFQQLEGRFGQFCPFEAVGMVRAEIRHSNYLGYILNPFRPHGFGTSILWAFLKCALIEDAMSTIEASALDDAEIRREWRNIDLLILLPKAKRIVAIELKIDASQSSDQLQRYRTIIEATWPGTEGWRYDYLFLTKHHEAPNDASWTEFKLHDLIDALSEFADASEHHASQAHEMLRSYISMMRRHHLGNKELERTARELWSKHGDALAYLMDRRPDPLQEVLDQIKEDGAAFVASISPAGVSVVADKHAKKILRYAYEDWDDLAAFRTAKDWTNTKRLMLLEIKKDETSIRAHLMMGPGTTPDRNAYIAGLAPVGSGRFISVVEEELMTLNSEPRMVYVDLVSKMADFTLRVFKEFDPVIRKVSAERTMGLSLPPKDPALSQ</sequence>
<organism evidence="1 2">
    <name type="scientific">Devosia rhizoryzae</name>
    <dbReference type="NCBI Taxonomy" id="2774137"/>
    <lineage>
        <taxon>Bacteria</taxon>
        <taxon>Pseudomonadati</taxon>
        <taxon>Pseudomonadota</taxon>
        <taxon>Alphaproteobacteria</taxon>
        <taxon>Hyphomicrobiales</taxon>
        <taxon>Devosiaceae</taxon>
        <taxon>Devosia</taxon>
    </lineage>
</organism>
<dbReference type="RefSeq" id="WP_201632434.1">
    <property type="nucleotide sequence ID" value="NZ_CP068046.1"/>
</dbReference>
<reference evidence="1 2" key="1">
    <citation type="submission" date="2021-01" db="EMBL/GenBank/DDBJ databases">
        <title>Genome seq and assembly of Devosia sp. LEGU1.</title>
        <authorList>
            <person name="Chhetri G."/>
        </authorList>
    </citation>
    <scope>NUCLEOTIDE SEQUENCE [LARGE SCALE GENOMIC DNA]</scope>
    <source>
        <strain evidence="1 2">LEGU1</strain>
    </source>
</reference>
<name>A0ABX7C8V7_9HYPH</name>
<dbReference type="Pfam" id="PF14281">
    <property type="entry name" value="PDDEXK_4"/>
    <property type="match status" value="1"/>
</dbReference>
<protein>
    <submittedName>
        <fullName evidence="1">PD-(D/E)XK nuclease family protein</fullName>
    </submittedName>
</protein>
<evidence type="ECO:0000313" key="2">
    <source>
        <dbReference type="Proteomes" id="UP000595857"/>
    </source>
</evidence>